<organism evidence="5 6">
    <name type="scientific">Neodothiora populina</name>
    <dbReference type="NCBI Taxonomy" id="2781224"/>
    <lineage>
        <taxon>Eukaryota</taxon>
        <taxon>Fungi</taxon>
        <taxon>Dikarya</taxon>
        <taxon>Ascomycota</taxon>
        <taxon>Pezizomycotina</taxon>
        <taxon>Dothideomycetes</taxon>
        <taxon>Dothideomycetidae</taxon>
        <taxon>Dothideales</taxon>
        <taxon>Dothioraceae</taxon>
        <taxon>Neodothiora</taxon>
    </lineage>
</organism>
<dbReference type="InterPro" id="IPR014746">
    <property type="entry name" value="Gln_synth/guanido_kin_cat_dom"/>
</dbReference>
<dbReference type="Pfam" id="PF04909">
    <property type="entry name" value="Amidohydro_2"/>
    <property type="match status" value="1"/>
</dbReference>
<dbReference type="Gene3D" id="3.10.20.70">
    <property type="entry name" value="Glutamine synthetase, N-terminal domain"/>
    <property type="match status" value="1"/>
</dbReference>
<dbReference type="GeneID" id="95980337"/>
<gene>
    <name evidence="5" type="ORF">AAFC00_006638</name>
</gene>
<comment type="caution">
    <text evidence="5">The sequence shown here is derived from an EMBL/GenBank/DDBJ whole genome shotgun (WGS) entry which is preliminary data.</text>
</comment>
<dbReference type="PANTHER" id="PTHR43383">
    <property type="entry name" value="NODULIN 6"/>
    <property type="match status" value="1"/>
</dbReference>
<dbReference type="Gene3D" id="3.20.20.140">
    <property type="entry name" value="Metal-dependent hydrolases"/>
    <property type="match status" value="1"/>
</dbReference>
<dbReference type="InterPro" id="IPR006680">
    <property type="entry name" value="Amidohydro-rel"/>
</dbReference>
<dbReference type="SMART" id="SM01230">
    <property type="entry name" value="Gln-synt_C"/>
    <property type="match status" value="1"/>
</dbReference>
<dbReference type="Proteomes" id="UP001562354">
    <property type="component" value="Unassembled WGS sequence"/>
</dbReference>
<proteinExistence type="inferred from homology"/>
<keyword evidence="6" id="KW-1185">Reference proteome</keyword>
<dbReference type="PROSITE" id="PS51987">
    <property type="entry name" value="GS_CATALYTIC"/>
    <property type="match status" value="1"/>
</dbReference>
<reference evidence="5 6" key="1">
    <citation type="submission" date="2024-07" db="EMBL/GenBank/DDBJ databases">
        <title>Draft sequence of the Neodothiora populina.</title>
        <authorList>
            <person name="Drown D.D."/>
            <person name="Schuette U.S."/>
            <person name="Buechlein A.B."/>
            <person name="Rusch D.R."/>
            <person name="Winton L.W."/>
            <person name="Adams G.A."/>
        </authorList>
    </citation>
    <scope>NUCLEOTIDE SEQUENCE [LARGE SCALE GENOMIC DNA]</scope>
    <source>
        <strain evidence="5 6">CPC 39397</strain>
    </source>
</reference>
<dbReference type="InterPro" id="IPR036651">
    <property type="entry name" value="Gln_synt_N_sf"/>
</dbReference>
<dbReference type="PANTHER" id="PTHR43383:SF2">
    <property type="entry name" value="AMIDOHYDROLASE 2 FAMILY PROTEIN"/>
    <property type="match status" value="1"/>
</dbReference>
<evidence type="ECO:0000256" key="1">
    <source>
        <dbReference type="ARBA" id="ARBA00021364"/>
    </source>
</evidence>
<evidence type="ECO:0000256" key="2">
    <source>
        <dbReference type="PROSITE-ProRule" id="PRU01331"/>
    </source>
</evidence>
<evidence type="ECO:0000313" key="6">
    <source>
        <dbReference type="Proteomes" id="UP001562354"/>
    </source>
</evidence>
<dbReference type="RefSeq" id="XP_069199496.1">
    <property type="nucleotide sequence ID" value="XM_069346627.1"/>
</dbReference>
<feature type="domain" description="GS catalytic" evidence="4">
    <location>
        <begin position="570"/>
        <end position="906"/>
    </location>
</feature>
<accession>A0ABR3PAM4</accession>
<dbReference type="Gene3D" id="3.30.590.10">
    <property type="entry name" value="Glutamine synthetase/guanido kinase, catalytic domain"/>
    <property type="match status" value="1"/>
</dbReference>
<comment type="similarity">
    <text evidence="2 3">Belongs to the glutamine synthetase family.</text>
</comment>
<evidence type="ECO:0000313" key="5">
    <source>
        <dbReference type="EMBL" id="KAL1303221.1"/>
    </source>
</evidence>
<protein>
    <recommendedName>
        <fullName evidence="1">Glutamine synthetase</fullName>
    </recommendedName>
</protein>
<dbReference type="Pfam" id="PF00120">
    <property type="entry name" value="Gln-synt_C"/>
    <property type="match status" value="1"/>
</dbReference>
<dbReference type="EMBL" id="JBFMKM010000010">
    <property type="protein sequence ID" value="KAL1303221.1"/>
    <property type="molecule type" value="Genomic_DNA"/>
</dbReference>
<dbReference type="SUPFAM" id="SSF55931">
    <property type="entry name" value="Glutamine synthetase/guanido kinase"/>
    <property type="match status" value="1"/>
</dbReference>
<evidence type="ECO:0000259" key="4">
    <source>
        <dbReference type="PROSITE" id="PS51987"/>
    </source>
</evidence>
<dbReference type="InterPro" id="IPR032466">
    <property type="entry name" value="Metal_Hydrolase"/>
</dbReference>
<name>A0ABR3PAM4_9PEZI</name>
<dbReference type="SUPFAM" id="SSF51556">
    <property type="entry name" value="Metallo-dependent hydrolases"/>
    <property type="match status" value="1"/>
</dbReference>
<evidence type="ECO:0000256" key="3">
    <source>
        <dbReference type="RuleBase" id="RU000384"/>
    </source>
</evidence>
<sequence length="906" mass="100755">MSINNVTVDDLKFVVQSCPAIDNHAHNLLLPSQESKYSLLNAATEASGDALRDAPTSLPHLRMLRHLRELYGCDETAGWKQLMAKRHELLAADAPAFFRKCFEGIHMILMEDGLDGDEVHPYAWHNQFTPGGTSRIVRIETVAADLLRGMWESDRLDITAAIEDDEVCGEIWITFLRAFEKVIADFIQDVDVAGFKSVICYRTGLNVHVGSDVEVATRGLDAFRDDFLADCDTDNPTFRIASKGLNDCLLISTCRLLTAANEQNGIMKPLQFHTGLGDNDMSIIRSNPAHMQPLIQRFPEVRFVLLHSSYPYTREAGYLATVYSNVFLDLGEVFPMVSRDGQEHIIRQAMEMTPTTKLLYSTDAHHFAEGYWLANKQFRQALEKVLVDYVECGDLTINQAINVAKDVLFNNSNDLYELDLDLPDLAVPKKNTLQLAWQDNTSVSAVPVVAMSSSGTNDLQLLNDFESKHDDHQFACVQWLDYMSTLRARIFPWAEFRKLVEDGQGFSIALGNIGTLQNDTITSAVSMQGDILVKPDLESLRAAYRKKLLATASVIASFKDDTGNLLPTCPRSILQRIVDRIAVENNLQLLLGFEIEFVFLRSNTADNDRSFEPSETNHAWGTLTPEQCGTTLPILAEIVAGLLRMGIAVRHFHSESGPGQYEIALAPLPPVAAIDALVQARQVLQQIACAHGLKATMHPVPFNSVGSGQHVHVSMHSFPPNTDSDTTETQASSFLSSILSHLPSICAFSLPNNISYSRVRANHWTGGTYVAYGYQNRETPLRTITPNSHTHFELRCMDGFANPYLALGALLGAGLLGVQHETQLTMSDCRDNPADISDSQRGELGIREELPSDLETALSRLDADDELCEVLGREMVAAYIDMKRAEREMLEGMGMEASRIWLLERY</sequence>
<dbReference type="InterPro" id="IPR008146">
    <property type="entry name" value="Gln_synth_cat_dom"/>
</dbReference>